<sequence length="444" mass="46587">MSTAVKGEQVFKLPDLGEGLTEAEITEWLVADGEHVVIDQHVVVVETAKASVEVPCPYAGTVVTRHGKEGDVVEVGSPLITIGGERTGSAADSPEPAAGGTADTYPGEGSGAVLIGYGTGRAGEGARRRRVRPTASLKEHPTTNGSATGGDAAPRSGGTPGRPVYAPRVISPIVRQLARERGVDLHAVTAGDDGVIRRAHIEAAAAAPTISAAPAESEERIPMTGVRRMVAEKLSTSRREIPDATTWVDVDATGLMAAREALRDAAHDVSLLGLLARICVAGLQRFPELNSSVDTTHNEIVRHRDINLGFAAQSPRGLVVPVVRDGGRMPTRELSSALRELTARAREDALSPAQLTGGTFTLNNYGVFGVDGSTPIINHPEAAMLGVGRIIDKPWVVDGGLAVRKVTQLSFTFDHRVCDGGVAGGFLRFVADCVEQPVRMLGNL</sequence>
<dbReference type="GO" id="GO:0005737">
    <property type="term" value="C:cytoplasm"/>
    <property type="evidence" value="ECO:0007669"/>
    <property type="project" value="TreeGrafter"/>
</dbReference>
<dbReference type="Pfam" id="PF02817">
    <property type="entry name" value="E3_binding"/>
    <property type="match status" value="1"/>
</dbReference>
<dbReference type="GO" id="GO:0031405">
    <property type="term" value="F:lipoic acid binding"/>
    <property type="evidence" value="ECO:0007669"/>
    <property type="project" value="TreeGrafter"/>
</dbReference>
<dbReference type="PANTHER" id="PTHR43178:SF5">
    <property type="entry name" value="LIPOAMIDE ACYLTRANSFERASE COMPONENT OF BRANCHED-CHAIN ALPHA-KETO ACID DEHYDROGENASE COMPLEX, MITOCHONDRIAL"/>
    <property type="match status" value="1"/>
</dbReference>
<evidence type="ECO:0000256" key="3">
    <source>
        <dbReference type="ARBA" id="ARBA00022679"/>
    </source>
</evidence>
<dbReference type="CDD" id="cd06849">
    <property type="entry name" value="lipoyl_domain"/>
    <property type="match status" value="1"/>
</dbReference>
<dbReference type="InterPro" id="IPR001078">
    <property type="entry name" value="2-oxoacid_DH_actylTfrase"/>
</dbReference>
<evidence type="ECO:0000256" key="6">
    <source>
        <dbReference type="RuleBase" id="RU003423"/>
    </source>
</evidence>
<accession>A0A563DVN3</accession>
<dbReference type="PROSITE" id="PS00189">
    <property type="entry name" value="LIPOYL"/>
    <property type="match status" value="1"/>
</dbReference>
<gene>
    <name evidence="10" type="ORF">FGL98_18175</name>
</gene>
<evidence type="ECO:0000256" key="5">
    <source>
        <dbReference type="ARBA" id="ARBA00023315"/>
    </source>
</evidence>
<dbReference type="InterPro" id="IPR004167">
    <property type="entry name" value="PSBD"/>
</dbReference>
<evidence type="ECO:0000313" key="10">
    <source>
        <dbReference type="EMBL" id="TWP34189.1"/>
    </source>
</evidence>
<dbReference type="PANTHER" id="PTHR43178">
    <property type="entry name" value="DIHYDROLIPOAMIDE ACETYLTRANSFERASE COMPONENT OF PYRUVATE DEHYDROGENASE COMPLEX"/>
    <property type="match status" value="1"/>
</dbReference>
<reference evidence="10 11" key="2">
    <citation type="submission" date="2019-08" db="EMBL/GenBank/DDBJ databases">
        <title>Jejuicoccus antrihumi gen. nov., sp. nov., a new member of the family Dermacoccaceae isolated from a cave.</title>
        <authorList>
            <person name="Schumann P."/>
            <person name="Kim I.S."/>
        </authorList>
    </citation>
    <scope>NUCLEOTIDE SEQUENCE [LARGE SCALE GENOMIC DNA]</scope>
    <source>
        <strain evidence="10 11">C5-26</strain>
    </source>
</reference>
<dbReference type="InterPro" id="IPR050743">
    <property type="entry name" value="2-oxoacid_DH_E2_comp"/>
</dbReference>
<dbReference type="RefSeq" id="WP_146319100.1">
    <property type="nucleotide sequence ID" value="NZ_VCQV01000030.1"/>
</dbReference>
<dbReference type="FunFam" id="3.30.559.10:FF:000007">
    <property type="entry name" value="Dihydrolipoamide acetyltransferase component of pyruvate dehydrogenase complex"/>
    <property type="match status" value="1"/>
</dbReference>
<dbReference type="InterPro" id="IPR011053">
    <property type="entry name" value="Single_hybrid_motif"/>
</dbReference>
<dbReference type="InterPro" id="IPR000089">
    <property type="entry name" value="Biotin_lipoyl"/>
</dbReference>
<comment type="cofactor">
    <cofactor evidence="1 6">
        <name>(R)-lipoate</name>
        <dbReference type="ChEBI" id="CHEBI:83088"/>
    </cofactor>
</comment>
<feature type="domain" description="Lipoyl-binding" evidence="8">
    <location>
        <begin position="8"/>
        <end position="83"/>
    </location>
</feature>
<dbReference type="Pfam" id="PF00198">
    <property type="entry name" value="2-oxoacid_dh"/>
    <property type="match status" value="1"/>
</dbReference>
<proteinExistence type="inferred from homology"/>
<comment type="similarity">
    <text evidence="2 6">Belongs to the 2-oxoacid dehydrogenase family.</text>
</comment>
<dbReference type="Proteomes" id="UP000320244">
    <property type="component" value="Unassembled WGS sequence"/>
</dbReference>
<organism evidence="10 11">
    <name type="scientific">Leekyejoonella antrihumi</name>
    <dbReference type="NCBI Taxonomy" id="1660198"/>
    <lineage>
        <taxon>Bacteria</taxon>
        <taxon>Bacillati</taxon>
        <taxon>Actinomycetota</taxon>
        <taxon>Actinomycetes</taxon>
        <taxon>Micrococcales</taxon>
        <taxon>Dermacoccaceae</taxon>
        <taxon>Leekyejoonella</taxon>
    </lineage>
</organism>
<dbReference type="GO" id="GO:0016407">
    <property type="term" value="F:acetyltransferase activity"/>
    <property type="evidence" value="ECO:0007669"/>
    <property type="project" value="TreeGrafter"/>
</dbReference>
<dbReference type="SUPFAM" id="SSF52777">
    <property type="entry name" value="CoA-dependent acyltransferases"/>
    <property type="match status" value="1"/>
</dbReference>
<keyword evidence="5 6" id="KW-0012">Acyltransferase</keyword>
<evidence type="ECO:0000313" key="11">
    <source>
        <dbReference type="Proteomes" id="UP000320244"/>
    </source>
</evidence>
<evidence type="ECO:0000256" key="4">
    <source>
        <dbReference type="ARBA" id="ARBA00022823"/>
    </source>
</evidence>
<keyword evidence="4 6" id="KW-0450">Lipoyl</keyword>
<dbReference type="InterPro" id="IPR023213">
    <property type="entry name" value="CAT-like_dom_sf"/>
</dbReference>
<feature type="region of interest" description="Disordered" evidence="7">
    <location>
        <begin position="85"/>
        <end position="166"/>
    </location>
</feature>
<dbReference type="OrthoDB" id="9805770at2"/>
<feature type="domain" description="Peripheral subunit-binding (PSBD)" evidence="9">
    <location>
        <begin position="169"/>
        <end position="205"/>
    </location>
</feature>
<keyword evidence="11" id="KW-1185">Reference proteome</keyword>
<dbReference type="Gene3D" id="3.30.559.10">
    <property type="entry name" value="Chloramphenicol acetyltransferase-like domain"/>
    <property type="match status" value="1"/>
</dbReference>
<dbReference type="Gene3D" id="4.10.320.10">
    <property type="entry name" value="E3-binding domain"/>
    <property type="match status" value="1"/>
</dbReference>
<reference evidence="10 11" key="1">
    <citation type="submission" date="2019-05" db="EMBL/GenBank/DDBJ databases">
        <authorList>
            <person name="Lee S.D."/>
        </authorList>
    </citation>
    <scope>NUCLEOTIDE SEQUENCE [LARGE SCALE GENOMIC DNA]</scope>
    <source>
        <strain evidence="10 11">C5-26</strain>
    </source>
</reference>
<dbReference type="AlphaFoldDB" id="A0A563DVN3"/>
<keyword evidence="3 6" id="KW-0808">Transferase</keyword>
<dbReference type="InterPro" id="IPR003016">
    <property type="entry name" value="2-oxoA_DH_lipoyl-BS"/>
</dbReference>
<dbReference type="InterPro" id="IPR036625">
    <property type="entry name" value="E3-bd_dom_sf"/>
</dbReference>
<protein>
    <recommendedName>
        <fullName evidence="6">Dihydrolipoamide acetyltransferase component of pyruvate dehydrogenase complex</fullName>
        <ecNumber evidence="6">2.3.1.-</ecNumber>
    </recommendedName>
</protein>
<dbReference type="PROSITE" id="PS51826">
    <property type="entry name" value="PSBD"/>
    <property type="match status" value="1"/>
</dbReference>
<dbReference type="EC" id="2.3.1.-" evidence="6"/>
<dbReference type="Gene3D" id="2.40.50.100">
    <property type="match status" value="1"/>
</dbReference>
<comment type="caution">
    <text evidence="10">The sequence shown here is derived from an EMBL/GenBank/DDBJ whole genome shotgun (WGS) entry which is preliminary data.</text>
</comment>
<evidence type="ECO:0000259" key="9">
    <source>
        <dbReference type="PROSITE" id="PS51826"/>
    </source>
</evidence>
<evidence type="ECO:0000256" key="7">
    <source>
        <dbReference type="SAM" id="MobiDB-lite"/>
    </source>
</evidence>
<dbReference type="PROSITE" id="PS50968">
    <property type="entry name" value="BIOTINYL_LIPOYL"/>
    <property type="match status" value="1"/>
</dbReference>
<name>A0A563DVN3_9MICO</name>
<dbReference type="EMBL" id="VCQV01000030">
    <property type="protein sequence ID" value="TWP34189.1"/>
    <property type="molecule type" value="Genomic_DNA"/>
</dbReference>
<evidence type="ECO:0000256" key="2">
    <source>
        <dbReference type="ARBA" id="ARBA00007317"/>
    </source>
</evidence>
<evidence type="ECO:0000259" key="8">
    <source>
        <dbReference type="PROSITE" id="PS50968"/>
    </source>
</evidence>
<evidence type="ECO:0000256" key="1">
    <source>
        <dbReference type="ARBA" id="ARBA00001938"/>
    </source>
</evidence>
<dbReference type="SUPFAM" id="SSF51230">
    <property type="entry name" value="Single hybrid motif"/>
    <property type="match status" value="1"/>
</dbReference>
<dbReference type="Pfam" id="PF00364">
    <property type="entry name" value="Biotin_lipoyl"/>
    <property type="match status" value="1"/>
</dbReference>